<dbReference type="RefSeq" id="WP_013408871.1">
    <property type="nucleotide sequence ID" value="NC_014655.1"/>
</dbReference>
<dbReference type="InterPro" id="IPR013783">
    <property type="entry name" value="Ig-like_fold"/>
</dbReference>
<dbReference type="HOGENOM" id="CLU_936245_0_0_10"/>
<evidence type="ECO:0000313" key="1">
    <source>
        <dbReference type="EMBL" id="ADQ17825.1"/>
    </source>
</evidence>
<dbReference type="PROSITE" id="PS51257">
    <property type="entry name" value="PROKAR_LIPOPROTEIN"/>
    <property type="match status" value="1"/>
</dbReference>
<proteinExistence type="predicted"/>
<keyword evidence="2" id="KW-1185">Reference proteome</keyword>
<dbReference type="InterPro" id="IPR035986">
    <property type="entry name" value="PKD_dom_sf"/>
</dbReference>
<dbReference type="KEGG" id="lby:Lbys_2129"/>
<dbReference type="Gene3D" id="2.60.120.430">
    <property type="entry name" value="Galactose-binding lectin"/>
    <property type="match status" value="1"/>
</dbReference>
<evidence type="ECO:0000313" key="2">
    <source>
        <dbReference type="Proteomes" id="UP000007435"/>
    </source>
</evidence>
<reference key="1">
    <citation type="submission" date="2010-11" db="EMBL/GenBank/DDBJ databases">
        <title>The complete genome of Leadbetterella byssophila DSM 17132.</title>
        <authorList>
            <consortium name="US DOE Joint Genome Institute (JGI-PGF)"/>
            <person name="Lucas S."/>
            <person name="Copeland A."/>
            <person name="Lapidus A."/>
            <person name="Glavina del Rio T."/>
            <person name="Dalin E."/>
            <person name="Tice H."/>
            <person name="Bruce D."/>
            <person name="Goodwin L."/>
            <person name="Pitluck S."/>
            <person name="Kyrpides N."/>
            <person name="Mavromatis K."/>
            <person name="Ivanova N."/>
            <person name="Teshima H."/>
            <person name="Brettin T."/>
            <person name="Detter J.C."/>
            <person name="Han C."/>
            <person name="Tapia R."/>
            <person name="Land M."/>
            <person name="Hauser L."/>
            <person name="Markowitz V."/>
            <person name="Cheng J.-F."/>
            <person name="Hugenholtz P."/>
            <person name="Woyke T."/>
            <person name="Wu D."/>
            <person name="Tindall B."/>
            <person name="Pomrenke H.G."/>
            <person name="Brambilla E."/>
            <person name="Klenk H.-P."/>
            <person name="Eisen J.A."/>
        </authorList>
    </citation>
    <scope>NUCLEOTIDE SEQUENCE [LARGE SCALE GENOMIC DNA]</scope>
    <source>
        <strain>DSM 17132</strain>
    </source>
</reference>
<dbReference type="SUPFAM" id="SSF49785">
    <property type="entry name" value="Galactose-binding domain-like"/>
    <property type="match status" value="1"/>
</dbReference>
<dbReference type="Proteomes" id="UP000007435">
    <property type="component" value="Chromosome"/>
</dbReference>
<sequence>MKYAYILLAFIFLACEKDEAIDYSQFTPGKLEATQSVSAIKFGESVVYRDLSTKVHRRNWVFPGGNPASSTDSEVTVTYPVGGSYKAALNITFIDNQKGSVSFDVEVEKDPSKELPEYDFGKTYGLYTESPQITPGLPSIQTIDMNQFPATRITDALEGVEALRFAPTGNSDWAMAALQAKNASQINISAFKDGFYNIAMKTECQASFLLRIRSANGGNAILEFTAKGEEYGLKRDGSWHLLSIPVKDILSKDPTLNLNQITDFFLFRSSPGDVRTIDNYVFYVDHIFMSEKVEEKK</sequence>
<reference evidence="1 2" key="2">
    <citation type="journal article" date="2011" name="Stand. Genomic Sci.">
        <title>Complete genome sequence of Leadbetterella byssophila type strain (4M15).</title>
        <authorList>
            <person name="Abt B."/>
            <person name="Teshima H."/>
            <person name="Lucas S."/>
            <person name="Lapidus A."/>
            <person name="Del Rio T.G."/>
            <person name="Nolan M."/>
            <person name="Tice H."/>
            <person name="Cheng J.F."/>
            <person name="Pitluck S."/>
            <person name="Liolios K."/>
            <person name="Pagani I."/>
            <person name="Ivanova N."/>
            <person name="Mavromatis K."/>
            <person name="Pati A."/>
            <person name="Tapia R."/>
            <person name="Han C."/>
            <person name="Goodwin L."/>
            <person name="Chen A."/>
            <person name="Palaniappan K."/>
            <person name="Land M."/>
            <person name="Hauser L."/>
            <person name="Chang Y.J."/>
            <person name="Jeffries C.D."/>
            <person name="Rohde M."/>
            <person name="Goker M."/>
            <person name="Tindall B.J."/>
            <person name="Detter J.C."/>
            <person name="Woyke T."/>
            <person name="Bristow J."/>
            <person name="Eisen J.A."/>
            <person name="Markowitz V."/>
            <person name="Hugenholtz P."/>
            <person name="Klenk H.P."/>
            <person name="Kyrpides N.C."/>
        </authorList>
    </citation>
    <scope>NUCLEOTIDE SEQUENCE [LARGE SCALE GENOMIC DNA]</scope>
    <source>
        <strain evidence="2">DSM 17132 / JCM 16389 / KACC 11308 / NBRC 106382 / 4M15</strain>
    </source>
</reference>
<accession>E4RUD4</accession>
<dbReference type="SUPFAM" id="SSF49299">
    <property type="entry name" value="PKD domain"/>
    <property type="match status" value="1"/>
</dbReference>
<organism evidence="1 2">
    <name type="scientific">Leadbetterella byssophila (strain DSM 17132 / JCM 16389 / KACC 11308 / NBRC 106382 / 4M15)</name>
    <dbReference type="NCBI Taxonomy" id="649349"/>
    <lineage>
        <taxon>Bacteria</taxon>
        <taxon>Pseudomonadati</taxon>
        <taxon>Bacteroidota</taxon>
        <taxon>Cytophagia</taxon>
        <taxon>Cytophagales</taxon>
        <taxon>Leadbetterellaceae</taxon>
        <taxon>Leadbetterella</taxon>
    </lineage>
</organism>
<dbReference type="STRING" id="649349.Lbys_2129"/>
<protein>
    <submittedName>
        <fullName evidence="1">PKD domain-containing protein</fullName>
    </submittedName>
</protein>
<dbReference type="Gene3D" id="2.60.40.10">
    <property type="entry name" value="Immunoglobulins"/>
    <property type="match status" value="1"/>
</dbReference>
<dbReference type="InterPro" id="IPR008979">
    <property type="entry name" value="Galactose-bd-like_sf"/>
</dbReference>
<dbReference type="eggNOG" id="COG3291">
    <property type="taxonomic scope" value="Bacteria"/>
</dbReference>
<dbReference type="AlphaFoldDB" id="E4RUD4"/>
<gene>
    <name evidence="1" type="ordered locus">Lbys_2129</name>
</gene>
<dbReference type="EMBL" id="CP002305">
    <property type="protein sequence ID" value="ADQ17825.1"/>
    <property type="molecule type" value="Genomic_DNA"/>
</dbReference>
<name>E4RUD4_LEAB4</name>
<dbReference type="CDD" id="cd00146">
    <property type="entry name" value="PKD"/>
    <property type="match status" value="1"/>
</dbReference>
<dbReference type="OrthoDB" id="622252at2"/>